<organism evidence="6 7">
    <name type="scientific">Flavobacterium pokkalii</name>
    <dbReference type="NCBI Taxonomy" id="1940408"/>
    <lineage>
        <taxon>Bacteria</taxon>
        <taxon>Pseudomonadati</taxon>
        <taxon>Bacteroidota</taxon>
        <taxon>Flavobacteriia</taxon>
        <taxon>Flavobacteriales</taxon>
        <taxon>Flavobacteriaceae</taxon>
        <taxon>Flavobacterium</taxon>
    </lineage>
</organism>
<feature type="chain" id="PRO_5045603743" evidence="5">
    <location>
        <begin position="27"/>
        <end position="557"/>
    </location>
</feature>
<dbReference type="InterPro" id="IPR051801">
    <property type="entry name" value="GH28_Enzymes"/>
</dbReference>
<evidence type="ECO:0000256" key="1">
    <source>
        <dbReference type="ARBA" id="ARBA00008834"/>
    </source>
</evidence>
<dbReference type="InterPro" id="IPR011050">
    <property type="entry name" value="Pectin_lyase_fold/virulence"/>
</dbReference>
<gene>
    <name evidence="6" type="ORF">B6A10_12550</name>
</gene>
<protein>
    <submittedName>
        <fullName evidence="6">Glycoside hydrolase</fullName>
    </submittedName>
</protein>
<comment type="similarity">
    <text evidence="1 4">Belongs to the glycosyl hydrolase 28 family.</text>
</comment>
<keyword evidence="7" id="KW-1185">Reference proteome</keyword>
<keyword evidence="2 4" id="KW-0378">Hydrolase</keyword>
<dbReference type="PANTHER" id="PTHR31339:SF9">
    <property type="entry name" value="PLASMIN AND FIBRONECTIN-BINDING PROTEIN A"/>
    <property type="match status" value="1"/>
</dbReference>
<evidence type="ECO:0000313" key="7">
    <source>
        <dbReference type="Proteomes" id="UP000661715"/>
    </source>
</evidence>
<feature type="signal peptide" evidence="5">
    <location>
        <begin position="1"/>
        <end position="26"/>
    </location>
</feature>
<dbReference type="EMBL" id="NASZ01000020">
    <property type="protein sequence ID" value="MBD0726011.1"/>
    <property type="molecule type" value="Genomic_DNA"/>
</dbReference>
<dbReference type="InterPro" id="IPR006626">
    <property type="entry name" value="PbH1"/>
</dbReference>
<evidence type="ECO:0000256" key="2">
    <source>
        <dbReference type="ARBA" id="ARBA00022801"/>
    </source>
</evidence>
<comment type="caution">
    <text evidence="6">The sequence shown here is derived from an EMBL/GenBank/DDBJ whole genome shotgun (WGS) entry which is preliminary data.</text>
</comment>
<dbReference type="GO" id="GO:0016787">
    <property type="term" value="F:hydrolase activity"/>
    <property type="evidence" value="ECO:0007669"/>
    <property type="project" value="UniProtKB-KW"/>
</dbReference>
<dbReference type="PANTHER" id="PTHR31339">
    <property type="entry name" value="PECTIN LYASE-RELATED"/>
    <property type="match status" value="1"/>
</dbReference>
<dbReference type="InterPro" id="IPR000743">
    <property type="entry name" value="Glyco_hydro_28"/>
</dbReference>
<evidence type="ECO:0000256" key="5">
    <source>
        <dbReference type="SAM" id="SignalP"/>
    </source>
</evidence>
<dbReference type="Gene3D" id="2.160.20.10">
    <property type="entry name" value="Single-stranded right-handed beta-helix, Pectin lyase-like"/>
    <property type="match status" value="1"/>
</dbReference>
<dbReference type="RefSeq" id="WP_188221145.1">
    <property type="nucleotide sequence ID" value="NZ_NASZ01000020.1"/>
</dbReference>
<keyword evidence="3 4" id="KW-0326">Glycosidase</keyword>
<reference evidence="6 7" key="1">
    <citation type="journal article" date="2020" name="Microbiol. Res.">
        <title>Flavobacterium pokkalii sp. nov., a novel plant growth promoting native rhizobacteria isolated from pokkali rice grown in coastal saline affected agricultural regions of southern India, Kerala.</title>
        <authorList>
            <person name="Menon R.R."/>
            <person name="Kumari S."/>
            <person name="Viver T."/>
            <person name="Rameshkumar N."/>
        </authorList>
    </citation>
    <scope>NUCLEOTIDE SEQUENCE [LARGE SCALE GENOMIC DNA]</scope>
    <source>
        <strain evidence="6 7">L1I52</strain>
    </source>
</reference>
<dbReference type="SUPFAM" id="SSF51126">
    <property type="entry name" value="Pectin lyase-like"/>
    <property type="match status" value="1"/>
</dbReference>
<accession>A0ABR7USZ6</accession>
<evidence type="ECO:0000313" key="6">
    <source>
        <dbReference type="EMBL" id="MBD0726011.1"/>
    </source>
</evidence>
<proteinExistence type="inferred from homology"/>
<dbReference type="InterPro" id="IPR012334">
    <property type="entry name" value="Pectin_lyas_fold"/>
</dbReference>
<sequence>MIKISKNSIAGLAVLLVLMTVDAVFAQNKVKGNSKFPFHMPEVQLPKFKADTLNILDFGAIPNTNMLCTKAINEAIERTSKSGGGVVLIPSGLWTTGPIKMKSNVNLHTKNGAFIRFTDDMSQYKLINSYFEGSKTIRCESPIMGIDLENIAITGQGIFDGNGMAWRPIKSNKMTAGQWEELVKSGGVLSKNGKTWYPSQGALTGNEEQDKLPKIRTIDNMEPYKQALRPVMVSLVNCKKVLLDGVTFQNSPAWNVNPLMCEHLTINNVNIRNPWFSQNGDGLDIESCRIGKVTNCRFDVGDDAICIKSGKDKEGRDRAKPTELFVISDCVVYHAHGGFVVGSEMSGGVRNILAKNLTFIGTDCGLRFKSTRGRGGVVENIWVEDVRMSNIPTEAIRFNLYYFGKNAIEDPVTGELMVESMPVTEETPAFRNMYFKNVFINGAKQAVKIMGLPEMPVENIQFKNVFALSEVGMQINYAKQIVFDNVDLSLEKQDFSVKMANSQNVSFQNFNSIGQKQLFLIGGDSTKTISLNSKNKKMDFQDIKIPETIRSQVELID</sequence>
<keyword evidence="5" id="KW-0732">Signal</keyword>
<evidence type="ECO:0000256" key="4">
    <source>
        <dbReference type="RuleBase" id="RU361169"/>
    </source>
</evidence>
<dbReference type="Proteomes" id="UP000661715">
    <property type="component" value="Unassembled WGS sequence"/>
</dbReference>
<name>A0ABR7USZ6_9FLAO</name>
<dbReference type="SMART" id="SM00710">
    <property type="entry name" value="PbH1"/>
    <property type="match status" value="5"/>
</dbReference>
<evidence type="ECO:0000256" key="3">
    <source>
        <dbReference type="ARBA" id="ARBA00023295"/>
    </source>
</evidence>
<dbReference type="Pfam" id="PF00295">
    <property type="entry name" value="Glyco_hydro_28"/>
    <property type="match status" value="1"/>
</dbReference>